<dbReference type="InterPro" id="IPR036852">
    <property type="entry name" value="Peptidase_S8/S53_dom_sf"/>
</dbReference>
<comment type="similarity">
    <text evidence="2">Belongs to the peptidase S8 family.</text>
</comment>
<accession>A0A2K3M4Z5</accession>
<dbReference type="PANTHER" id="PTHR10795">
    <property type="entry name" value="PROPROTEIN CONVERTASE SUBTILISIN/KEXIN"/>
    <property type="match status" value="1"/>
</dbReference>
<organism evidence="4 5">
    <name type="scientific">Trifolium pratense</name>
    <name type="common">Red clover</name>
    <dbReference type="NCBI Taxonomy" id="57577"/>
    <lineage>
        <taxon>Eukaryota</taxon>
        <taxon>Viridiplantae</taxon>
        <taxon>Streptophyta</taxon>
        <taxon>Embryophyta</taxon>
        <taxon>Tracheophyta</taxon>
        <taxon>Spermatophyta</taxon>
        <taxon>Magnoliopsida</taxon>
        <taxon>eudicotyledons</taxon>
        <taxon>Gunneridae</taxon>
        <taxon>Pentapetalae</taxon>
        <taxon>rosids</taxon>
        <taxon>fabids</taxon>
        <taxon>Fabales</taxon>
        <taxon>Fabaceae</taxon>
        <taxon>Papilionoideae</taxon>
        <taxon>50 kb inversion clade</taxon>
        <taxon>NPAAA clade</taxon>
        <taxon>Hologalegina</taxon>
        <taxon>IRL clade</taxon>
        <taxon>Trifolieae</taxon>
        <taxon>Trifolium</taxon>
    </lineage>
</organism>
<feature type="non-terminal residue" evidence="4">
    <location>
        <position position="59"/>
    </location>
</feature>
<reference evidence="4 5" key="1">
    <citation type="journal article" date="2014" name="Am. J. Bot.">
        <title>Genome assembly and annotation for red clover (Trifolium pratense; Fabaceae).</title>
        <authorList>
            <person name="Istvanek J."/>
            <person name="Jaros M."/>
            <person name="Krenek A."/>
            <person name="Repkova J."/>
        </authorList>
    </citation>
    <scope>NUCLEOTIDE SEQUENCE [LARGE SCALE GENOMIC DNA]</scope>
    <source>
        <strain evidence="5">cv. Tatra</strain>
        <tissue evidence="4">Young leaves</tissue>
    </source>
</reference>
<keyword evidence="3" id="KW-0732">Signal</keyword>
<name>A0A2K3M4Z5_TRIPR</name>
<dbReference type="InterPro" id="IPR045051">
    <property type="entry name" value="SBT"/>
</dbReference>
<evidence type="ECO:0000256" key="2">
    <source>
        <dbReference type="ARBA" id="ARBA00011073"/>
    </source>
</evidence>
<dbReference type="Gene3D" id="3.40.50.200">
    <property type="entry name" value="Peptidase S8/S53 domain"/>
    <property type="match status" value="1"/>
</dbReference>
<dbReference type="GO" id="GO:0004252">
    <property type="term" value="F:serine-type endopeptidase activity"/>
    <property type="evidence" value="ECO:0007669"/>
    <property type="project" value="InterPro"/>
</dbReference>
<protein>
    <submittedName>
        <fullName evidence="4">Subtilisin-like serine protease</fullName>
    </submittedName>
</protein>
<dbReference type="GO" id="GO:0006508">
    <property type="term" value="P:proteolysis"/>
    <property type="evidence" value="ECO:0007669"/>
    <property type="project" value="UniProtKB-KW"/>
</dbReference>
<evidence type="ECO:0000313" key="4">
    <source>
        <dbReference type="EMBL" id="PNX85861.1"/>
    </source>
</evidence>
<comment type="caution">
    <text evidence="4">The sequence shown here is derived from an EMBL/GenBank/DDBJ whole genome shotgun (WGS) entry which is preliminary data.</text>
</comment>
<comment type="subcellular location">
    <subcellularLocation>
        <location evidence="1">Secreted</location>
    </subcellularLocation>
</comment>
<proteinExistence type="inferred from homology"/>
<dbReference type="SUPFAM" id="SSF52743">
    <property type="entry name" value="Subtilisin-like"/>
    <property type="match status" value="1"/>
</dbReference>
<dbReference type="GO" id="GO:0005576">
    <property type="term" value="C:extracellular region"/>
    <property type="evidence" value="ECO:0007669"/>
    <property type="project" value="UniProtKB-SubCell"/>
</dbReference>
<evidence type="ECO:0000256" key="1">
    <source>
        <dbReference type="ARBA" id="ARBA00004613"/>
    </source>
</evidence>
<dbReference type="AlphaFoldDB" id="A0A2K3M4Z5"/>
<reference evidence="4 5" key="2">
    <citation type="journal article" date="2017" name="Front. Plant Sci.">
        <title>Gene Classification and Mining of Molecular Markers Useful in Red Clover (Trifolium pratense) Breeding.</title>
        <authorList>
            <person name="Istvanek J."/>
            <person name="Dluhosova J."/>
            <person name="Dluhos P."/>
            <person name="Patkova L."/>
            <person name="Nedelnik J."/>
            <person name="Repkova J."/>
        </authorList>
    </citation>
    <scope>NUCLEOTIDE SEQUENCE [LARGE SCALE GENOMIC DNA]</scope>
    <source>
        <strain evidence="5">cv. Tatra</strain>
        <tissue evidence="4">Young leaves</tissue>
    </source>
</reference>
<keyword evidence="4" id="KW-0378">Hydrolase</keyword>
<dbReference type="Proteomes" id="UP000236291">
    <property type="component" value="Unassembled WGS sequence"/>
</dbReference>
<sequence>MRGVISVFPSQEYHLKTTRSWDFLGLPQSIKRTKTIESDLVIGVIDGGIWPESESFNDI</sequence>
<gene>
    <name evidence="4" type="ORF">L195_g041935</name>
</gene>
<dbReference type="STRING" id="57577.A0A2K3M4Z5"/>
<evidence type="ECO:0000256" key="3">
    <source>
        <dbReference type="ARBA" id="ARBA00022729"/>
    </source>
</evidence>
<evidence type="ECO:0000313" key="5">
    <source>
        <dbReference type="Proteomes" id="UP000236291"/>
    </source>
</evidence>
<dbReference type="EMBL" id="ASHM01049763">
    <property type="protein sequence ID" value="PNX85861.1"/>
    <property type="molecule type" value="Genomic_DNA"/>
</dbReference>
<keyword evidence="4" id="KW-0645">Protease</keyword>